<keyword evidence="1" id="KW-1133">Transmembrane helix</keyword>
<name>A0A5K3FYR7_MESCO</name>
<reference evidence="2" key="1">
    <citation type="submission" date="2019-11" db="UniProtKB">
        <authorList>
            <consortium name="WormBaseParasite"/>
        </authorList>
    </citation>
    <scope>IDENTIFICATION</scope>
</reference>
<evidence type="ECO:0000313" key="2">
    <source>
        <dbReference type="WBParaSite" id="MCU_011277-RA"/>
    </source>
</evidence>
<keyword evidence="1" id="KW-0812">Transmembrane</keyword>
<dbReference type="AlphaFoldDB" id="A0A5K3FYR7"/>
<proteinExistence type="predicted"/>
<evidence type="ECO:0000256" key="1">
    <source>
        <dbReference type="SAM" id="Phobius"/>
    </source>
</evidence>
<accession>A0A5K3FYR7</accession>
<feature type="transmembrane region" description="Helical" evidence="1">
    <location>
        <begin position="70"/>
        <end position="93"/>
    </location>
</feature>
<dbReference type="WBParaSite" id="MCU_011277-RA">
    <property type="protein sequence ID" value="MCU_011277-RA"/>
    <property type="gene ID" value="MCU_011277"/>
</dbReference>
<sequence>MPILRNVLFCLLNRGLRTGTSAIFSSVVFLSLALCFRCTLESTPVSKADLDGCTASVPATSTPGRYNKRVLAALTTAISLLTLSRLVFGVAWLTSYPLHDVFAWSGESSRPY</sequence>
<protein>
    <submittedName>
        <fullName evidence="2">Secreted protein</fullName>
    </submittedName>
</protein>
<keyword evidence="1" id="KW-0472">Membrane</keyword>
<feature type="transmembrane region" description="Helical" evidence="1">
    <location>
        <begin position="20"/>
        <end position="40"/>
    </location>
</feature>
<organism evidence="2">
    <name type="scientific">Mesocestoides corti</name>
    <name type="common">Flatworm</name>
    <dbReference type="NCBI Taxonomy" id="53468"/>
    <lineage>
        <taxon>Eukaryota</taxon>
        <taxon>Metazoa</taxon>
        <taxon>Spiralia</taxon>
        <taxon>Lophotrochozoa</taxon>
        <taxon>Platyhelminthes</taxon>
        <taxon>Cestoda</taxon>
        <taxon>Eucestoda</taxon>
        <taxon>Cyclophyllidea</taxon>
        <taxon>Mesocestoididae</taxon>
        <taxon>Mesocestoides</taxon>
    </lineage>
</organism>